<proteinExistence type="predicted"/>
<organism evidence="1 2">
    <name type="scientific">Pluteus cervinus</name>
    <dbReference type="NCBI Taxonomy" id="181527"/>
    <lineage>
        <taxon>Eukaryota</taxon>
        <taxon>Fungi</taxon>
        <taxon>Dikarya</taxon>
        <taxon>Basidiomycota</taxon>
        <taxon>Agaricomycotina</taxon>
        <taxon>Agaricomycetes</taxon>
        <taxon>Agaricomycetidae</taxon>
        <taxon>Agaricales</taxon>
        <taxon>Pluteineae</taxon>
        <taxon>Pluteaceae</taxon>
        <taxon>Pluteus</taxon>
    </lineage>
</organism>
<dbReference type="Proteomes" id="UP000308600">
    <property type="component" value="Unassembled WGS sequence"/>
</dbReference>
<name>A0ACD3ASE0_9AGAR</name>
<evidence type="ECO:0000313" key="2">
    <source>
        <dbReference type="Proteomes" id="UP000308600"/>
    </source>
</evidence>
<dbReference type="EMBL" id="ML208352">
    <property type="protein sequence ID" value="TFK68447.1"/>
    <property type="molecule type" value="Genomic_DNA"/>
</dbReference>
<protein>
    <submittedName>
        <fullName evidence="1">Uncharacterized protein</fullName>
    </submittedName>
</protein>
<accession>A0ACD3ASE0</accession>
<keyword evidence="2" id="KW-1185">Reference proteome</keyword>
<reference evidence="1 2" key="1">
    <citation type="journal article" date="2019" name="Nat. Ecol. Evol.">
        <title>Megaphylogeny resolves global patterns of mushroom evolution.</title>
        <authorList>
            <person name="Varga T."/>
            <person name="Krizsan K."/>
            <person name="Foldi C."/>
            <person name="Dima B."/>
            <person name="Sanchez-Garcia M."/>
            <person name="Sanchez-Ramirez S."/>
            <person name="Szollosi G.J."/>
            <person name="Szarkandi J.G."/>
            <person name="Papp V."/>
            <person name="Albert L."/>
            <person name="Andreopoulos W."/>
            <person name="Angelini C."/>
            <person name="Antonin V."/>
            <person name="Barry K.W."/>
            <person name="Bougher N.L."/>
            <person name="Buchanan P."/>
            <person name="Buyck B."/>
            <person name="Bense V."/>
            <person name="Catcheside P."/>
            <person name="Chovatia M."/>
            <person name="Cooper J."/>
            <person name="Damon W."/>
            <person name="Desjardin D."/>
            <person name="Finy P."/>
            <person name="Geml J."/>
            <person name="Haridas S."/>
            <person name="Hughes K."/>
            <person name="Justo A."/>
            <person name="Karasinski D."/>
            <person name="Kautmanova I."/>
            <person name="Kiss B."/>
            <person name="Kocsube S."/>
            <person name="Kotiranta H."/>
            <person name="LaButti K.M."/>
            <person name="Lechner B.E."/>
            <person name="Liimatainen K."/>
            <person name="Lipzen A."/>
            <person name="Lukacs Z."/>
            <person name="Mihaltcheva S."/>
            <person name="Morgado L.N."/>
            <person name="Niskanen T."/>
            <person name="Noordeloos M.E."/>
            <person name="Ohm R.A."/>
            <person name="Ortiz-Santana B."/>
            <person name="Ovrebo C."/>
            <person name="Racz N."/>
            <person name="Riley R."/>
            <person name="Savchenko A."/>
            <person name="Shiryaev A."/>
            <person name="Soop K."/>
            <person name="Spirin V."/>
            <person name="Szebenyi C."/>
            <person name="Tomsovsky M."/>
            <person name="Tulloss R.E."/>
            <person name="Uehling J."/>
            <person name="Grigoriev I.V."/>
            <person name="Vagvolgyi C."/>
            <person name="Papp T."/>
            <person name="Martin F.M."/>
            <person name="Miettinen O."/>
            <person name="Hibbett D.S."/>
            <person name="Nagy L.G."/>
        </authorList>
    </citation>
    <scope>NUCLEOTIDE SEQUENCE [LARGE SCALE GENOMIC DNA]</scope>
    <source>
        <strain evidence="1 2">NL-1719</strain>
    </source>
</reference>
<evidence type="ECO:0000313" key="1">
    <source>
        <dbReference type="EMBL" id="TFK68447.1"/>
    </source>
</evidence>
<gene>
    <name evidence="1" type="ORF">BDN72DRAFT_681562</name>
</gene>
<sequence>MTTLATDPGYRALLDHLHTSELRVSLPTLQAALAQQLATTSPSPTPLTATVISSPIFSTEPFVYHRLHALSTAFRHAVHLRFRVLTDGKQHAQSSVFFRVSLRTELKQWVQAVVQGLQGGNPAIRTASCSGLLLGFEDLKAEFALELDCSVVDDELLVGLASVLDSYPPDRPGDTNPWERELLPSQSTDVLSFVLIIASQSIPLVRQEKLKAFPLAVLLHSLTSILTSTFRDGNYLSLLPGTVVRVNEGQRLIPLQSTFALVFQEMVTSPQMRSISALSKLTAFLHATLLTNDPEQGVDALSTTLRALCSVASNIEKHWCQSFLSSASIEDDIAPESRSLSRSIWTSLKTILFCVIMIADAGLSADLFLPPKPTGHPLHHAPQEHALSTLHTFAHLAFVISQFGGVTTTSTHAFKELKKTFYLAIDVLAYAPLTCEKFVDELHRITVSNNAPPGSVHAVAQKAYVLAAIEQLVPVLTPQRIENFVFPICYPHLTDPSHRETFESAHSVILSIFSAHARGAHAPQAGVSSSKDEPSHGTAMFIQRLVPSYSRCLIENSVEGKLSTDQLRLAYAALVRSASTSAIAADQDATYTLAWYCVTQLLGAIDALRTTIDTQTRGATENAAAKNQLHRLHLTLISTVSSLPLPLLARVLEEVRIIIVAYQGSDSGAAPARRPRVKDKGRHSDKAKAEQLGKLRSELVEALFTEILEKVGDREKEEAMRWWYDHREKLVAGDRKALTVVGENRADASKKAIELGEEGQSHTYAASRL</sequence>